<reference evidence="2 3" key="1">
    <citation type="journal article" date="2014" name="PLoS Genet.">
        <title>Phylogenetically driven sequencing of extremely halophilic archaea reveals strategies for static and dynamic osmo-response.</title>
        <authorList>
            <person name="Becker E.A."/>
            <person name="Seitzer P.M."/>
            <person name="Tritt A."/>
            <person name="Larsen D."/>
            <person name="Krusor M."/>
            <person name="Yao A.I."/>
            <person name="Wu D."/>
            <person name="Madern D."/>
            <person name="Eisen J.A."/>
            <person name="Darling A.E."/>
            <person name="Facciotti M.T."/>
        </authorList>
    </citation>
    <scope>NUCLEOTIDE SEQUENCE [LARGE SCALE GENOMIC DNA]</scope>
    <source>
        <strain evidence="2 3">JCM 14848</strain>
    </source>
</reference>
<organism evidence="2 3">
    <name type="scientific">Halogeometricum pallidum JCM 14848</name>
    <dbReference type="NCBI Taxonomy" id="1227487"/>
    <lineage>
        <taxon>Archaea</taxon>
        <taxon>Methanobacteriati</taxon>
        <taxon>Methanobacteriota</taxon>
        <taxon>Stenosarchaea group</taxon>
        <taxon>Halobacteria</taxon>
        <taxon>Halobacteriales</taxon>
        <taxon>Haloferacaceae</taxon>
        <taxon>Halogeometricum</taxon>
    </lineage>
</organism>
<feature type="region of interest" description="Disordered" evidence="1">
    <location>
        <begin position="670"/>
        <end position="762"/>
    </location>
</feature>
<dbReference type="EMBL" id="AOIV01000021">
    <property type="protein sequence ID" value="ELZ31400.1"/>
    <property type="molecule type" value="Genomic_DNA"/>
</dbReference>
<dbReference type="Proteomes" id="UP000011513">
    <property type="component" value="Unassembled WGS sequence"/>
</dbReference>
<comment type="caution">
    <text evidence="2">The sequence shown here is derived from an EMBL/GenBank/DDBJ whole genome shotgun (WGS) entry which is preliminary data.</text>
</comment>
<dbReference type="PATRIC" id="fig|1227487.5.peg.1779"/>
<dbReference type="AlphaFoldDB" id="M0D7C3"/>
<dbReference type="eggNOG" id="arCOG14667">
    <property type="taxonomic scope" value="Archaea"/>
</dbReference>
<proteinExistence type="predicted"/>
<evidence type="ECO:0000313" key="3">
    <source>
        <dbReference type="Proteomes" id="UP000011513"/>
    </source>
</evidence>
<accession>M0D7C3</accession>
<gene>
    <name evidence="2" type="ORF">C474_08862</name>
</gene>
<sequence length="762" mass="84819">MEEFVVTDAGNSYRLFYLPDVMNPALNEAGEPMWFYWMMNEVRIARDPVSSDYKFHLTKFAGVTSESTHVGVEGDEEVAGGVLSVTTTGAPPIEILQKSQQQLIEKFSGRDERYWGIASNATPQFSPIPLASSYTAISNLSPTASEVTPTGGDAPEDRSLITGPPVPEVRMSRRNGSLRLGEARSSRSNLDKWYARLEGGGKASIDPAGENAFTGLLGSYVTAILWDGFHDAYAPVSVRRDVELMVWSPQIQLTMNGEWSRIFSHFSAAAQSRTFFSSKAIQAEWENLVVKGDIQVHLIIDGTAPDSEEMLEMVRDHQEVIFESFMSQAKEVIFEPPPKVEPAEAKGGIFGFGGGWSVKGQLDTRFVELNYTETIDRKYRLPHSVSSSLKGFYNEINADPEAADKYFSNLYLDDYFRKVTRLVSPVVNWPSESEDQIGDPVEYASCQIGYPDTNGEMQWTGTKFYSHDDAEWTPAFSKKSEDEVQNPPEGWTSDKTYVKRRIGMLEPKGENDSPYIRQFVEKEIIELDEGENGTLTNDIDLEVRADSAGKLEIGPMFLNVMLENNRQFVEVTIKPAGETDEGNERNPTRFSFQFSDQDTPRYLELYTGQMDFVPEYEYKVRCVERGTFSQIGREWEGPWVREVGNGPIMISVPNPESSEPRLLSMEESAIPPEEVGSDKEAVDIEVTAPDGATKPGSTASQPGSSTNEPQNHSTTSDGQEAAMKPRSRHSHSNVDASETEASGERTYAELKTIGGWGTARPE</sequence>
<feature type="region of interest" description="Disordered" evidence="1">
    <location>
        <begin position="143"/>
        <end position="168"/>
    </location>
</feature>
<evidence type="ECO:0000313" key="2">
    <source>
        <dbReference type="EMBL" id="ELZ31400.1"/>
    </source>
</evidence>
<feature type="compositionally biased region" description="Polar residues" evidence="1">
    <location>
        <begin position="695"/>
        <end position="718"/>
    </location>
</feature>
<keyword evidence="3" id="KW-1185">Reference proteome</keyword>
<evidence type="ECO:0000256" key="1">
    <source>
        <dbReference type="SAM" id="MobiDB-lite"/>
    </source>
</evidence>
<name>M0D7C3_HALPD</name>
<dbReference type="RefSeq" id="WP_008385932.1">
    <property type="nucleotide sequence ID" value="NZ_AOIV01000021.1"/>
</dbReference>
<protein>
    <submittedName>
        <fullName evidence="2">Uncharacterized protein</fullName>
    </submittedName>
</protein>
<dbReference type="InParanoid" id="M0D7C3"/>